<dbReference type="EMBL" id="QGKY02001925">
    <property type="protein sequence ID" value="KAF2547959.1"/>
    <property type="molecule type" value="Genomic_DNA"/>
</dbReference>
<reference evidence="2" key="1">
    <citation type="submission" date="2019-12" db="EMBL/GenBank/DDBJ databases">
        <title>Genome sequencing and annotation of Brassica cretica.</title>
        <authorList>
            <person name="Studholme D.J."/>
            <person name="Sarris P.F."/>
        </authorList>
    </citation>
    <scope>NUCLEOTIDE SEQUENCE</scope>
    <source>
        <strain evidence="2">PFS-102/07</strain>
        <tissue evidence="2">Leaf</tissue>
    </source>
</reference>
<keyword evidence="1" id="KW-0812">Transmembrane</keyword>
<dbReference type="AlphaFoldDB" id="A0A8S9GR16"/>
<accession>A0A8S9GR16</accession>
<evidence type="ECO:0000256" key="1">
    <source>
        <dbReference type="SAM" id="Phobius"/>
    </source>
</evidence>
<evidence type="ECO:0000313" key="2">
    <source>
        <dbReference type="EMBL" id="KAF2547959.1"/>
    </source>
</evidence>
<protein>
    <submittedName>
        <fullName evidence="2">Uncharacterized protein</fullName>
    </submittedName>
</protein>
<keyword evidence="1" id="KW-0472">Membrane</keyword>
<proteinExistence type="predicted"/>
<feature type="transmembrane region" description="Helical" evidence="1">
    <location>
        <begin position="6"/>
        <end position="24"/>
    </location>
</feature>
<name>A0A8S9GR16_BRACR</name>
<sequence>MLATGGVWVALSSVLVSVTMWIFLPKRRALALVADVVSELVMLSRRLRLCSSVVIWRIFLPKRRALALVADVVSELVMLSRRLRLCSSVVSCRLAPIGFSTHCFTVLLNRATGSLQRLDLSSVLEEGDWRGVWRVLVPTFRSRLLASVHGERLVFGAKGACTGGWGDFQKVVF</sequence>
<organism evidence="2">
    <name type="scientific">Brassica cretica</name>
    <name type="common">Mustard</name>
    <dbReference type="NCBI Taxonomy" id="69181"/>
    <lineage>
        <taxon>Eukaryota</taxon>
        <taxon>Viridiplantae</taxon>
        <taxon>Streptophyta</taxon>
        <taxon>Embryophyta</taxon>
        <taxon>Tracheophyta</taxon>
        <taxon>Spermatophyta</taxon>
        <taxon>Magnoliopsida</taxon>
        <taxon>eudicotyledons</taxon>
        <taxon>Gunneridae</taxon>
        <taxon>Pentapetalae</taxon>
        <taxon>rosids</taxon>
        <taxon>malvids</taxon>
        <taxon>Brassicales</taxon>
        <taxon>Brassicaceae</taxon>
        <taxon>Brassiceae</taxon>
        <taxon>Brassica</taxon>
    </lineage>
</organism>
<gene>
    <name evidence="2" type="ORF">F2Q70_00019580</name>
</gene>
<keyword evidence="1" id="KW-1133">Transmembrane helix</keyword>
<comment type="caution">
    <text evidence="2">The sequence shown here is derived from an EMBL/GenBank/DDBJ whole genome shotgun (WGS) entry which is preliminary data.</text>
</comment>